<dbReference type="EMBL" id="KZ819664">
    <property type="protein sequence ID" value="PWN29065.1"/>
    <property type="molecule type" value="Genomic_DNA"/>
</dbReference>
<dbReference type="PRINTS" id="PR00700">
    <property type="entry name" value="PRTYPHPHTASE"/>
</dbReference>
<dbReference type="SUPFAM" id="SSF52799">
    <property type="entry name" value="(Phosphotyrosine protein) phosphatases II"/>
    <property type="match status" value="1"/>
</dbReference>
<dbReference type="Proteomes" id="UP000245884">
    <property type="component" value="Unassembled WGS sequence"/>
</dbReference>
<dbReference type="InterPro" id="IPR003595">
    <property type="entry name" value="Tyr_Pase_cat"/>
</dbReference>
<dbReference type="AlphaFoldDB" id="A0A316V0U9"/>
<dbReference type="SUPFAM" id="SSF52821">
    <property type="entry name" value="Rhodanese/Cell cycle control phosphatase"/>
    <property type="match status" value="1"/>
</dbReference>
<dbReference type="InterPro" id="IPR000387">
    <property type="entry name" value="Tyr_Pase_dom"/>
</dbReference>
<dbReference type="GO" id="GO:0004725">
    <property type="term" value="F:protein tyrosine phosphatase activity"/>
    <property type="evidence" value="ECO:0007669"/>
    <property type="project" value="UniProtKB-EC"/>
</dbReference>
<dbReference type="Pfam" id="PF00581">
    <property type="entry name" value="Rhodanese"/>
    <property type="match status" value="1"/>
</dbReference>
<dbReference type="PANTHER" id="PTHR19134:SF561">
    <property type="entry name" value="PROTEIN TYROSINE PHOSPHATASE 36E, ISOFORM A"/>
    <property type="match status" value="1"/>
</dbReference>
<feature type="domain" description="Tyrosine-protein phosphatase" evidence="4">
    <location>
        <begin position="380"/>
        <end position="655"/>
    </location>
</feature>
<reference evidence="7 8" key="1">
    <citation type="journal article" date="2018" name="Mol. Biol. Evol.">
        <title>Broad Genomic Sampling Reveals a Smut Pathogenic Ancestry of the Fungal Clade Ustilaginomycotina.</title>
        <authorList>
            <person name="Kijpornyongpan T."/>
            <person name="Mondo S.J."/>
            <person name="Barry K."/>
            <person name="Sandor L."/>
            <person name="Lee J."/>
            <person name="Lipzen A."/>
            <person name="Pangilinan J."/>
            <person name="LaButti K."/>
            <person name="Hainaut M."/>
            <person name="Henrissat B."/>
            <person name="Grigoriev I.V."/>
            <person name="Spatafora J.W."/>
            <person name="Aime M.C."/>
        </authorList>
    </citation>
    <scope>NUCLEOTIDE SEQUENCE [LARGE SCALE GENOMIC DNA]</scope>
    <source>
        <strain evidence="7 8">MCA 5214</strain>
    </source>
</reference>
<feature type="compositionally biased region" description="Polar residues" evidence="3">
    <location>
        <begin position="195"/>
        <end position="213"/>
    </location>
</feature>
<dbReference type="SMART" id="SM00194">
    <property type="entry name" value="PTPc"/>
    <property type="match status" value="1"/>
</dbReference>
<feature type="domain" description="Rhodanese" evidence="6">
    <location>
        <begin position="16"/>
        <end position="76"/>
    </location>
</feature>
<dbReference type="EC" id="3.1.3.48" evidence="2"/>
<dbReference type="OrthoDB" id="6058203at2759"/>
<evidence type="ECO:0000256" key="2">
    <source>
        <dbReference type="ARBA" id="ARBA00013064"/>
    </source>
</evidence>
<dbReference type="PROSITE" id="PS00383">
    <property type="entry name" value="TYR_PHOSPHATASE_1"/>
    <property type="match status" value="1"/>
</dbReference>
<dbReference type="InterPro" id="IPR029021">
    <property type="entry name" value="Prot-tyrosine_phosphatase-like"/>
</dbReference>
<evidence type="ECO:0000313" key="7">
    <source>
        <dbReference type="EMBL" id="PWN29065.1"/>
    </source>
</evidence>
<dbReference type="SMART" id="SM00450">
    <property type="entry name" value="RHOD"/>
    <property type="match status" value="1"/>
</dbReference>
<dbReference type="InterPro" id="IPR016130">
    <property type="entry name" value="Tyr_Pase_AS"/>
</dbReference>
<evidence type="ECO:0000259" key="4">
    <source>
        <dbReference type="PROSITE" id="PS50055"/>
    </source>
</evidence>
<evidence type="ECO:0000259" key="5">
    <source>
        <dbReference type="PROSITE" id="PS50056"/>
    </source>
</evidence>
<dbReference type="PROSITE" id="PS50055">
    <property type="entry name" value="TYR_PHOSPHATASE_PTP"/>
    <property type="match status" value="1"/>
</dbReference>
<name>A0A316V0U9_9BASI</name>
<feature type="compositionally biased region" description="Low complexity" evidence="3">
    <location>
        <begin position="325"/>
        <end position="337"/>
    </location>
</feature>
<feature type="region of interest" description="Disordered" evidence="3">
    <location>
        <begin position="195"/>
        <end position="227"/>
    </location>
</feature>
<dbReference type="SMART" id="SM00404">
    <property type="entry name" value="PTPc_motif"/>
    <property type="match status" value="1"/>
</dbReference>
<dbReference type="STRING" id="1569628.A0A316V0U9"/>
<organism evidence="7 8">
    <name type="scientific">Jaminaea rosea</name>
    <dbReference type="NCBI Taxonomy" id="1569628"/>
    <lineage>
        <taxon>Eukaryota</taxon>
        <taxon>Fungi</taxon>
        <taxon>Dikarya</taxon>
        <taxon>Basidiomycota</taxon>
        <taxon>Ustilaginomycotina</taxon>
        <taxon>Exobasidiomycetes</taxon>
        <taxon>Microstromatales</taxon>
        <taxon>Microstromatales incertae sedis</taxon>
        <taxon>Jaminaea</taxon>
    </lineage>
</organism>
<dbReference type="InterPro" id="IPR001763">
    <property type="entry name" value="Rhodanese-like_dom"/>
</dbReference>
<dbReference type="InterPro" id="IPR050348">
    <property type="entry name" value="Protein-Tyr_Phosphatase"/>
</dbReference>
<dbReference type="PROSITE" id="PS50206">
    <property type="entry name" value="RHODANESE_3"/>
    <property type="match status" value="1"/>
</dbReference>
<proteinExistence type="inferred from homology"/>
<evidence type="ECO:0000259" key="6">
    <source>
        <dbReference type="PROSITE" id="PS50206"/>
    </source>
</evidence>
<evidence type="ECO:0000256" key="3">
    <source>
        <dbReference type="SAM" id="MobiDB-lite"/>
    </source>
</evidence>
<dbReference type="Gene3D" id="3.90.190.10">
    <property type="entry name" value="Protein tyrosine phosphatase superfamily"/>
    <property type="match status" value="1"/>
</dbReference>
<feature type="region of interest" description="Disordered" evidence="3">
    <location>
        <begin position="75"/>
        <end position="102"/>
    </location>
</feature>
<feature type="region of interest" description="Disordered" evidence="3">
    <location>
        <begin position="325"/>
        <end position="352"/>
    </location>
</feature>
<comment type="similarity">
    <text evidence="1">Belongs to the protein-tyrosine phosphatase family. Non-receptor class subfamily.</text>
</comment>
<sequence>MDCTHLASLLSKAPSDRENILVIDIRPSTSFATRHIKGSINICAPSTLLKRAGVTVDRVEDSMLQCDDDRRKFSAWRKGPTKDAQSNDQPSGSSSSDSEGVQRIVVIDTDTTSTGEAGRPAAGGGGPCLIGMLRKFEAAGYAGHLSWLVGGFAGFFTVASKNANHLLESGESASKETSEPLKMMQLGGLPMEAFTANSTTDRSNSQNPSSNHRPTVGDVGASNQNSSASCNPFFDNIRQNRELQHGITERIPLEVPADLTASQKALLPSFIRHVVENGEKEQAQQLAQNFFDVEKAEQSRLMATMRQHAAESGIDPRNQVFGAAAAEASPGSASSPGAGAGPTQLSSAYSRISGAPPSASMSASSFPFSICAALERGADNRYNNIWTYEHSRVRVPPIDTAASCEKESGGCGDYFNGSFMEPLKQYGVHRSYIATQAPLPSTFEKFWTAVWQQNARTIAMLTREYESGRVQSHDYWSQKSHGDQLEIQVLEETHLDGKGQPIEKEDGPVMIKRIIRLTNKAEPQSAPRQITHLQYVGWPDYSIPSDPEALLVYMDMASQRDWTREAAVGPLMLHCSAGVGRTGTYIVIDSVLDALRRERRRKAESASGSSGTSSSANLDTIDLIRHATDVAREQRMSSVQTQRQYVFCYLAVLHGVLREGRREGLEGA</sequence>
<dbReference type="Gene3D" id="3.40.250.10">
    <property type="entry name" value="Rhodanese-like domain"/>
    <property type="match status" value="1"/>
</dbReference>
<evidence type="ECO:0000256" key="1">
    <source>
        <dbReference type="ARBA" id="ARBA00009649"/>
    </source>
</evidence>
<dbReference type="Pfam" id="PF00102">
    <property type="entry name" value="Y_phosphatase"/>
    <property type="match status" value="1"/>
</dbReference>
<dbReference type="InterPro" id="IPR000242">
    <property type="entry name" value="PTP_cat"/>
</dbReference>
<protein>
    <recommendedName>
        <fullName evidence="2">protein-tyrosine-phosphatase</fullName>
        <ecNumber evidence="2">3.1.3.48</ecNumber>
    </recommendedName>
</protein>
<evidence type="ECO:0000313" key="8">
    <source>
        <dbReference type="Proteomes" id="UP000245884"/>
    </source>
</evidence>
<dbReference type="PROSITE" id="PS50056">
    <property type="entry name" value="TYR_PHOSPHATASE_2"/>
    <property type="match status" value="1"/>
</dbReference>
<dbReference type="InterPro" id="IPR036873">
    <property type="entry name" value="Rhodanese-like_dom_sf"/>
</dbReference>
<dbReference type="GeneID" id="37026183"/>
<feature type="domain" description="Tyrosine specific protein phosphatases" evidence="5">
    <location>
        <begin position="548"/>
        <end position="646"/>
    </location>
</feature>
<keyword evidence="8" id="KW-1185">Reference proteome</keyword>
<accession>A0A316V0U9</accession>
<dbReference type="RefSeq" id="XP_025363677.1">
    <property type="nucleotide sequence ID" value="XM_025504360.1"/>
</dbReference>
<feature type="compositionally biased region" description="Low complexity" evidence="3">
    <location>
        <begin position="86"/>
        <end position="98"/>
    </location>
</feature>
<dbReference type="PANTHER" id="PTHR19134">
    <property type="entry name" value="RECEPTOR-TYPE TYROSINE-PROTEIN PHOSPHATASE"/>
    <property type="match status" value="1"/>
</dbReference>
<gene>
    <name evidence="7" type="ORF">BDZ90DRAFT_218306</name>
</gene>